<evidence type="ECO:0000313" key="2">
    <source>
        <dbReference type="Proteomes" id="UP001490940"/>
    </source>
</evidence>
<dbReference type="InterPro" id="IPR049156">
    <property type="entry name" value="Phage_chap_TAC_15-like"/>
</dbReference>
<protein>
    <submittedName>
        <fullName evidence="1">Phage tail assembly chaperone</fullName>
    </submittedName>
</protein>
<dbReference type="Proteomes" id="UP001490940">
    <property type="component" value="Unassembled WGS sequence"/>
</dbReference>
<evidence type="ECO:0000313" key="1">
    <source>
        <dbReference type="EMBL" id="MEM0706260.1"/>
    </source>
</evidence>
<name>A0ABU9PMY7_9ENTR</name>
<proteinExistence type="predicted"/>
<keyword evidence="2" id="KW-1185">Reference proteome</keyword>
<dbReference type="Pfam" id="PF21822">
    <property type="entry name" value="Phage_TAC_15"/>
    <property type="match status" value="1"/>
</dbReference>
<comment type="caution">
    <text evidence="1">The sequence shown here is derived from an EMBL/GenBank/DDBJ whole genome shotgun (WGS) entry which is preliminary data.</text>
</comment>
<organism evidence="1 2">
    <name type="scientific">Enterobacter quasihormaechei</name>
    <dbReference type="NCBI Taxonomy" id="2529382"/>
    <lineage>
        <taxon>Bacteria</taxon>
        <taxon>Pseudomonadati</taxon>
        <taxon>Pseudomonadota</taxon>
        <taxon>Gammaproteobacteria</taxon>
        <taxon>Enterobacterales</taxon>
        <taxon>Enterobacteriaceae</taxon>
        <taxon>Enterobacter</taxon>
    </lineage>
</organism>
<gene>
    <name evidence="1" type="ORF">AAGT82_17805</name>
</gene>
<accession>A0ABU9PMY7</accession>
<reference evidence="1 2" key="1">
    <citation type="submission" date="2024-04" db="EMBL/GenBank/DDBJ databases">
        <title>Draft genome sequence of a multidrug-resistant Enterobacter quasihormaechei Hakim RU_CBWE strain isolated from pond surface water at the University of Rajshahi in Bangladesh.</title>
        <authorList>
            <person name="Raihan J."/>
            <person name="Islam M.S."/>
            <person name="Khan M.U."/>
            <person name="Romance M."/>
            <person name="Haque M.H."/>
        </authorList>
    </citation>
    <scope>NUCLEOTIDE SEQUENCE [LARGE SCALE GENOMIC DNA]</scope>
    <source>
        <strain evidence="1 2">Hakim RU_CBWE</strain>
    </source>
</reference>
<sequence>MESKEIVFDDKKFMLVKLQAWNRLMFVADLQKDILAPLLETLGEKSLEGLVSTVSDQENKPDITKLLKSLSTVIDSRNLEKWVKRVLSEGMIVYLKEDEQKVKLSFHELTKLFSTPQDIIMLMKEAIVFNLDGILDIIKNMGGDKTVKPQLT</sequence>
<dbReference type="EMBL" id="JBCGUG010000014">
    <property type="protein sequence ID" value="MEM0706260.1"/>
    <property type="molecule type" value="Genomic_DNA"/>
</dbReference>
<dbReference type="RefSeq" id="WP_102750306.1">
    <property type="nucleotide sequence ID" value="NZ_JADNYR010000018.1"/>
</dbReference>